<organism evidence="2 3">
    <name type="scientific">Nocardia tengchongensis</name>
    <dbReference type="NCBI Taxonomy" id="2055889"/>
    <lineage>
        <taxon>Bacteria</taxon>
        <taxon>Bacillati</taxon>
        <taxon>Actinomycetota</taxon>
        <taxon>Actinomycetes</taxon>
        <taxon>Mycobacteriales</taxon>
        <taxon>Nocardiaceae</taxon>
        <taxon>Nocardia</taxon>
    </lineage>
</organism>
<feature type="compositionally biased region" description="Low complexity" evidence="1">
    <location>
        <begin position="596"/>
        <end position="615"/>
    </location>
</feature>
<evidence type="ECO:0000256" key="1">
    <source>
        <dbReference type="SAM" id="MobiDB-lite"/>
    </source>
</evidence>
<feature type="compositionally biased region" description="Polar residues" evidence="1">
    <location>
        <begin position="295"/>
        <end position="304"/>
    </location>
</feature>
<dbReference type="EMBL" id="CP074371">
    <property type="protein sequence ID" value="QVI21160.1"/>
    <property type="molecule type" value="Genomic_DNA"/>
</dbReference>
<reference evidence="2 3" key="1">
    <citation type="submission" date="2021-04" db="EMBL/GenBank/DDBJ databases">
        <title>Nocardia tengchongensis.</title>
        <authorList>
            <person name="Zhuang k."/>
            <person name="Ran Y."/>
            <person name="Li W."/>
        </authorList>
    </citation>
    <scope>NUCLEOTIDE SEQUENCE [LARGE SCALE GENOMIC DNA]</scope>
    <source>
        <strain evidence="2 3">CFH S0057</strain>
    </source>
</reference>
<keyword evidence="3" id="KW-1185">Reference proteome</keyword>
<proteinExistence type="predicted"/>
<sequence>MTRDLPFDDASGADDNDGDAAYRIANGVARVARGGAYVTGGALIAAGGSRGGTPAIDHDSKNVGWSQAEDPQPNVPSPTVTFPDLTVDSLPQHHGPVVAPVNGVFGPLGEYHGTDAGLSFDAIPGGTPAGGGFHGIGLPDADSSLSAFPTYGPRPGWGLPMDSDPAAEVEPAQDRPELPSLEQPQQPGFGLPGFGQGLPGFALPGSDAMHLPGMGATGLVPDHQTALPDHSGAFDGVGATAGQGTGVFLGTDWAFDAHIGLDGVWFHSNLKADLGVGAVGHQLDSYNQQLGQGISHIPENTTLPNGGGSSAVPGTPAAQSGQPADKSGAATPAAVNAVPAHGSSDTPSGVAPGSGAPGTGSPVAPSGTPLASSTAPVASSPASGLPAAAPVAPAPSNPIALTTIAPAPAPQPVPSVPAAVPPVSAPPAAAVPVAPVTVAQPVAVTPLQTTIQPDAANQPIANLLSHGGPSPLTAPASVAPALFDHGRAPVLAAGDPATPGQHPTTLANKPVPAPTPVTAAPHAPTPVKADPGPALTVPAIPTKIPGLDDLTKGLGSPSTIAPVTPPVNTGDTDITPKPHTPIDDTGTRPTVPPVTVPGDDPGSHQPTVTVAPRPTVPTVAPAVPSVPDHGGQPTVSVAPAPTVAPAPNVPSPITTPPHIDPPAQVKPMADRTDSGLHAQPISAFVPVHDSVLPVQDAPLAVHDSLLTVHDGGLHAAGLFSGLGVDAGYADAGVPAHGPGDHMLLL</sequence>
<dbReference type="Proteomes" id="UP000683310">
    <property type="component" value="Chromosome"/>
</dbReference>
<feature type="compositionally biased region" description="Low complexity" evidence="1">
    <location>
        <begin position="329"/>
        <end position="391"/>
    </location>
</feature>
<protein>
    <submittedName>
        <fullName evidence="2">Uncharacterized protein</fullName>
    </submittedName>
</protein>
<accession>A0ABX8CSJ2</accession>
<feature type="region of interest" description="Disordered" evidence="1">
    <location>
        <begin position="489"/>
        <end position="513"/>
    </location>
</feature>
<gene>
    <name evidence="2" type="ORF">KHQ06_34945</name>
</gene>
<evidence type="ECO:0000313" key="3">
    <source>
        <dbReference type="Proteomes" id="UP000683310"/>
    </source>
</evidence>
<name>A0ABX8CSJ2_9NOCA</name>
<feature type="region of interest" description="Disordered" evidence="1">
    <location>
        <begin position="1"/>
        <end position="20"/>
    </location>
</feature>
<feature type="compositionally biased region" description="Basic and acidic residues" evidence="1">
    <location>
        <begin position="574"/>
        <end position="586"/>
    </location>
</feature>
<feature type="region of interest" description="Disordered" evidence="1">
    <location>
        <begin position="295"/>
        <end position="392"/>
    </location>
</feature>
<feature type="compositionally biased region" description="Low complexity" evidence="1">
    <location>
        <begin position="178"/>
        <end position="189"/>
    </location>
</feature>
<evidence type="ECO:0000313" key="2">
    <source>
        <dbReference type="EMBL" id="QVI21160.1"/>
    </source>
</evidence>
<feature type="region of interest" description="Disordered" evidence="1">
    <location>
        <begin position="155"/>
        <end position="196"/>
    </location>
</feature>
<feature type="region of interest" description="Disordered" evidence="1">
    <location>
        <begin position="558"/>
        <end position="615"/>
    </location>
</feature>
<feature type="compositionally biased region" description="Polar residues" evidence="1">
    <location>
        <begin position="558"/>
        <end position="572"/>
    </location>
</feature>